<reference evidence="3" key="1">
    <citation type="submission" date="2020-10" db="EMBL/GenBank/DDBJ databases">
        <authorList>
            <person name="Han B."/>
            <person name="Lu T."/>
            <person name="Zhao Q."/>
            <person name="Huang X."/>
            <person name="Zhao Y."/>
        </authorList>
    </citation>
    <scope>NUCLEOTIDE SEQUENCE</scope>
</reference>
<dbReference type="GO" id="GO:0015421">
    <property type="term" value="F:ABC-type oligopeptide transporter activity"/>
    <property type="evidence" value="ECO:0007669"/>
    <property type="project" value="TreeGrafter"/>
</dbReference>
<keyword evidence="4" id="KW-1185">Reference proteome</keyword>
<sequence length="138" mass="15151">MGTHEHDELIANVENGTYAKLIRMQEQAHEAALVNTRRSSARPSSAHNSVILLLDEVTSALDSDSETLRQEALDRFMIGCTTLVIAHRLVVLQPQVVAGKCLERLEVAECEMDVNVQLARAQHRGVDGVLAPVHGEHP</sequence>
<evidence type="ECO:0000313" key="3">
    <source>
        <dbReference type="EMBL" id="CAD6265887.1"/>
    </source>
</evidence>
<keyword evidence="1" id="KW-0813">Transport</keyword>
<accession>A0A811R721</accession>
<dbReference type="SUPFAM" id="SSF52540">
    <property type="entry name" value="P-loop containing nucleoside triphosphate hydrolases"/>
    <property type="match status" value="1"/>
</dbReference>
<dbReference type="GO" id="GO:0005743">
    <property type="term" value="C:mitochondrial inner membrane"/>
    <property type="evidence" value="ECO:0007669"/>
    <property type="project" value="TreeGrafter"/>
</dbReference>
<organism evidence="3 4">
    <name type="scientific">Miscanthus lutarioriparius</name>
    <dbReference type="NCBI Taxonomy" id="422564"/>
    <lineage>
        <taxon>Eukaryota</taxon>
        <taxon>Viridiplantae</taxon>
        <taxon>Streptophyta</taxon>
        <taxon>Embryophyta</taxon>
        <taxon>Tracheophyta</taxon>
        <taxon>Spermatophyta</taxon>
        <taxon>Magnoliopsida</taxon>
        <taxon>Liliopsida</taxon>
        <taxon>Poales</taxon>
        <taxon>Poaceae</taxon>
        <taxon>PACMAD clade</taxon>
        <taxon>Panicoideae</taxon>
        <taxon>Andropogonodae</taxon>
        <taxon>Andropogoneae</taxon>
        <taxon>Saccharinae</taxon>
        <taxon>Miscanthus</taxon>
    </lineage>
</organism>
<keyword evidence="2" id="KW-0677">Repeat</keyword>
<dbReference type="PANTHER" id="PTHR43394:SF11">
    <property type="entry name" value="ATP-BINDING CASSETTE TRANSPORTER"/>
    <property type="match status" value="1"/>
</dbReference>
<dbReference type="EMBL" id="CAJGYO010000013">
    <property type="protein sequence ID" value="CAD6265887.1"/>
    <property type="molecule type" value="Genomic_DNA"/>
</dbReference>
<proteinExistence type="predicted"/>
<dbReference type="Proteomes" id="UP000604825">
    <property type="component" value="Unassembled WGS sequence"/>
</dbReference>
<evidence type="ECO:0000256" key="1">
    <source>
        <dbReference type="ARBA" id="ARBA00022448"/>
    </source>
</evidence>
<dbReference type="InterPro" id="IPR027417">
    <property type="entry name" value="P-loop_NTPase"/>
</dbReference>
<evidence type="ECO:0000313" key="4">
    <source>
        <dbReference type="Proteomes" id="UP000604825"/>
    </source>
</evidence>
<name>A0A811R721_9POAL</name>
<gene>
    <name evidence="3" type="ORF">NCGR_LOCUS49192</name>
</gene>
<evidence type="ECO:0000256" key="2">
    <source>
        <dbReference type="ARBA" id="ARBA00022737"/>
    </source>
</evidence>
<protein>
    <submittedName>
        <fullName evidence="3">Uncharacterized protein</fullName>
    </submittedName>
</protein>
<dbReference type="AlphaFoldDB" id="A0A811R721"/>
<dbReference type="OrthoDB" id="1907835at2759"/>
<dbReference type="PANTHER" id="PTHR43394">
    <property type="entry name" value="ATP-DEPENDENT PERMEASE MDL1, MITOCHONDRIAL"/>
    <property type="match status" value="1"/>
</dbReference>
<dbReference type="InterPro" id="IPR039421">
    <property type="entry name" value="Type_1_exporter"/>
</dbReference>
<comment type="caution">
    <text evidence="3">The sequence shown here is derived from an EMBL/GenBank/DDBJ whole genome shotgun (WGS) entry which is preliminary data.</text>
</comment>
<dbReference type="Gene3D" id="3.40.50.300">
    <property type="entry name" value="P-loop containing nucleotide triphosphate hydrolases"/>
    <property type="match status" value="1"/>
</dbReference>
<dbReference type="GO" id="GO:0090374">
    <property type="term" value="P:oligopeptide export from mitochondrion"/>
    <property type="evidence" value="ECO:0007669"/>
    <property type="project" value="TreeGrafter"/>
</dbReference>